<proteinExistence type="predicted"/>
<protein>
    <submittedName>
        <fullName evidence="1">Uncharacterized protein</fullName>
    </submittedName>
</protein>
<dbReference type="AlphaFoldDB" id="A0A246L3F0"/>
<organism evidence="1 2">
    <name type="scientific">Stenotrophomonas pavanii</name>
    <dbReference type="NCBI Taxonomy" id="487698"/>
    <lineage>
        <taxon>Bacteria</taxon>
        <taxon>Pseudomonadati</taxon>
        <taxon>Pseudomonadota</taxon>
        <taxon>Gammaproteobacteria</taxon>
        <taxon>Lysobacterales</taxon>
        <taxon>Lysobacteraceae</taxon>
        <taxon>Stenotrophomonas</taxon>
    </lineage>
</organism>
<evidence type="ECO:0000313" key="1">
    <source>
        <dbReference type="EMBL" id="OWR35529.1"/>
    </source>
</evidence>
<accession>A0A246L3F0</accession>
<comment type="caution">
    <text evidence="1">The sequence shown here is derived from an EMBL/GenBank/DDBJ whole genome shotgun (WGS) entry which is preliminary data.</text>
</comment>
<name>A0A246L3F0_9GAMM</name>
<dbReference type="EMBL" id="NIXP01000006">
    <property type="protein sequence ID" value="OWR35529.1"/>
    <property type="molecule type" value="Genomic_DNA"/>
</dbReference>
<reference evidence="1 2" key="1">
    <citation type="submission" date="2017-06" db="EMBL/GenBank/DDBJ databases">
        <authorList>
            <person name="Kim H.J."/>
            <person name="Triplett B.A."/>
        </authorList>
    </citation>
    <scope>NUCLEOTIDE SEQUENCE [LARGE SCALE GENOMIC DNA]</scope>
    <source>
        <strain evidence="1 2">S18795</strain>
    </source>
</reference>
<gene>
    <name evidence="1" type="ORF">CEE55_01655</name>
</gene>
<dbReference type="Proteomes" id="UP000197904">
    <property type="component" value="Unassembled WGS sequence"/>
</dbReference>
<evidence type="ECO:0000313" key="2">
    <source>
        <dbReference type="Proteomes" id="UP000197904"/>
    </source>
</evidence>
<sequence length="112" mass="12659">MLQLVLTVDDGSRKTERGLLSEFSGIGAYEDCIAVAGDHYSVTVMESDYEDGYQISADEGQIVMHMYVTYGYGETISAEKLLRKIEALREWAESAKNSHKFSYEIRVGANYW</sequence>